<dbReference type="GO" id="GO:0005886">
    <property type="term" value="C:plasma membrane"/>
    <property type="evidence" value="ECO:0007669"/>
    <property type="project" value="UniProtKB-SubCell"/>
</dbReference>
<evidence type="ECO:0000313" key="5">
    <source>
        <dbReference type="Proteomes" id="UP000002710"/>
    </source>
</evidence>
<feature type="transmembrane region" description="Helical" evidence="3">
    <location>
        <begin position="12"/>
        <end position="30"/>
    </location>
</feature>
<dbReference type="GO" id="GO:0015225">
    <property type="term" value="F:biotin transmembrane transporter activity"/>
    <property type="evidence" value="ECO:0007669"/>
    <property type="project" value="UniProtKB-UniRule"/>
</dbReference>
<reference evidence="4 5" key="1">
    <citation type="journal article" date="2011" name="J. Bacteriol.">
        <title>Complete genome sequence and updated annotation of Desulfovibrio alaskensis G20.</title>
        <authorList>
            <person name="Hauser L.J."/>
            <person name="Land M.L."/>
            <person name="Brown S.D."/>
            <person name="Larimer F."/>
            <person name="Keller K.L."/>
            <person name="Rapp-Giles B.J."/>
            <person name="Price M.N."/>
            <person name="Lin M."/>
            <person name="Bruce D.C."/>
            <person name="Detter J.C."/>
            <person name="Tapia R."/>
            <person name="Han C.S."/>
            <person name="Goodwin L.A."/>
            <person name="Cheng J.F."/>
            <person name="Pitluck S."/>
            <person name="Copeland A."/>
            <person name="Lucas S."/>
            <person name="Nolan M."/>
            <person name="Lapidus A.L."/>
            <person name="Palumbo A.V."/>
            <person name="Wall J.D."/>
        </authorList>
    </citation>
    <scope>NUCLEOTIDE SEQUENCE [LARGE SCALE GENOMIC DNA]</scope>
    <source>
        <strain evidence="5">ATCC BAA 1058 / DSM 17464 / G20</strain>
    </source>
</reference>
<dbReference type="KEGG" id="dde:Dde_2954"/>
<organism evidence="4 5">
    <name type="scientific">Oleidesulfovibrio alaskensis (strain ATCC BAA-1058 / DSM 17464 / G20)</name>
    <name type="common">Desulfovibrio alaskensis</name>
    <dbReference type="NCBI Taxonomy" id="207559"/>
    <lineage>
        <taxon>Bacteria</taxon>
        <taxon>Pseudomonadati</taxon>
        <taxon>Thermodesulfobacteriota</taxon>
        <taxon>Desulfovibrionia</taxon>
        <taxon>Desulfovibrionales</taxon>
        <taxon>Desulfovibrionaceae</taxon>
        <taxon>Oleidesulfovibrio</taxon>
    </lineage>
</organism>
<evidence type="ECO:0000256" key="3">
    <source>
        <dbReference type="SAM" id="Phobius"/>
    </source>
</evidence>
<dbReference type="InterPro" id="IPR003784">
    <property type="entry name" value="BioY"/>
</dbReference>
<feature type="transmembrane region" description="Helical" evidence="3">
    <location>
        <begin position="84"/>
        <end position="106"/>
    </location>
</feature>
<keyword evidence="2 3" id="KW-0472">Membrane</keyword>
<keyword evidence="3" id="KW-0812">Transmembrane</keyword>
<dbReference type="Pfam" id="PF02632">
    <property type="entry name" value="BioY"/>
    <property type="match status" value="1"/>
</dbReference>
<keyword evidence="3" id="KW-1133">Transmembrane helix</keyword>
<dbReference type="Proteomes" id="UP000002710">
    <property type="component" value="Chromosome"/>
</dbReference>
<proteinExistence type="inferred from homology"/>
<dbReference type="PANTHER" id="PTHR34295">
    <property type="entry name" value="BIOTIN TRANSPORTER BIOY"/>
    <property type="match status" value="1"/>
</dbReference>
<protein>
    <recommendedName>
        <fullName evidence="2">Biotin transporter</fullName>
    </recommendedName>
</protein>
<keyword evidence="2" id="KW-1003">Cell membrane</keyword>
<dbReference type="eggNOG" id="COG1268">
    <property type="taxonomic scope" value="Bacteria"/>
</dbReference>
<feature type="transmembrane region" description="Helical" evidence="3">
    <location>
        <begin position="151"/>
        <end position="172"/>
    </location>
</feature>
<dbReference type="EMBL" id="CP000112">
    <property type="protein sequence ID" value="ABB39748.1"/>
    <property type="molecule type" value="Genomic_DNA"/>
</dbReference>
<accession>Q30X48</accession>
<evidence type="ECO:0000313" key="4">
    <source>
        <dbReference type="EMBL" id="ABB39748.1"/>
    </source>
</evidence>
<name>Q30X48_OLEA2</name>
<gene>
    <name evidence="4" type="ordered locus">Dde_2954</name>
</gene>
<dbReference type="PIRSF" id="PIRSF016661">
    <property type="entry name" value="BioY"/>
    <property type="match status" value="1"/>
</dbReference>
<dbReference type="HOGENOM" id="CLU_077931_3_1_7"/>
<keyword evidence="5" id="KW-1185">Reference proteome</keyword>
<dbReference type="AlphaFoldDB" id="Q30X48"/>
<sequence length="180" mass="18633">MNDSPLSSLHRMVWLSLLAALIAAGAFMYVPVGPVPMTLQVYFVLLAGFVLGPVHGMLAVLLYVLAGAVGLPVFSGGRSGFAHLLGPTGGFLAGFAVSAWACGLLGAGRRLPFVLQLAGALAALALTYLLGTLRLAALLDMKLTGAVSVAVIPFLAGDCLKALAAVLSYRFLLTRRLLPQ</sequence>
<keyword evidence="2" id="KW-0813">Transport</keyword>
<evidence type="ECO:0000256" key="2">
    <source>
        <dbReference type="PIRNR" id="PIRNR016661"/>
    </source>
</evidence>
<dbReference type="Gene3D" id="1.10.1760.20">
    <property type="match status" value="1"/>
</dbReference>
<feature type="transmembrane region" description="Helical" evidence="3">
    <location>
        <begin position="42"/>
        <end position="64"/>
    </location>
</feature>
<comment type="similarity">
    <text evidence="1 2">Belongs to the BioY family.</text>
</comment>
<comment type="subcellular location">
    <subcellularLocation>
        <location evidence="2">Cell membrane</location>
        <topology evidence="2">Multi-pass membrane protein</topology>
    </subcellularLocation>
</comment>
<dbReference type="RefSeq" id="WP_011368726.1">
    <property type="nucleotide sequence ID" value="NC_007519.1"/>
</dbReference>
<feature type="transmembrane region" description="Helical" evidence="3">
    <location>
        <begin position="113"/>
        <end position="131"/>
    </location>
</feature>
<dbReference type="PANTHER" id="PTHR34295:SF1">
    <property type="entry name" value="BIOTIN TRANSPORTER BIOY"/>
    <property type="match status" value="1"/>
</dbReference>
<dbReference type="STRING" id="207559.Dde_2954"/>
<evidence type="ECO:0000256" key="1">
    <source>
        <dbReference type="ARBA" id="ARBA00010692"/>
    </source>
</evidence>